<dbReference type="InterPro" id="IPR012291">
    <property type="entry name" value="CBM2_carb-bd_dom_sf"/>
</dbReference>
<keyword evidence="2" id="KW-0812">Transmembrane</keyword>
<sequence length="255" mass="26302">MARHHGGSQGGQRGAHRAEPADSGPLATVGHVLGSTVPKRVRPPRPLRVMVVSGVTIGLVLFGYSTTQVYLHFTEPEPGSGASALPEGDTHGGPMAAPSDAPSASPRATLSAAPSPSARPSASPRASATPERQEASPARQEETTADEQRESAASPRAAVSYSSVTYSEDSFSGQVVITNNSDSVLEGWELTLGFENVRVTAAWEVDWEATGNGVVARQTHYEGGLAPGESKTVNFTAEGPAQTPSCSLNGVSCGL</sequence>
<keyword evidence="2" id="KW-0472">Membrane</keyword>
<dbReference type="Pfam" id="PF00553">
    <property type="entry name" value="CBM_2"/>
    <property type="match status" value="1"/>
</dbReference>
<feature type="domain" description="CBM2" evidence="3">
    <location>
        <begin position="150"/>
        <end position="255"/>
    </location>
</feature>
<dbReference type="EMBL" id="FUWS01000009">
    <property type="protein sequence ID" value="SKA26995.1"/>
    <property type="molecule type" value="Genomic_DNA"/>
</dbReference>
<dbReference type="InterPro" id="IPR008965">
    <property type="entry name" value="CBM2/CBM3_carb-bd_dom_sf"/>
</dbReference>
<name>A0A1T4SFP0_9ACTN</name>
<dbReference type="GO" id="GO:0030247">
    <property type="term" value="F:polysaccharide binding"/>
    <property type="evidence" value="ECO:0007669"/>
    <property type="project" value="UniProtKB-UniRule"/>
</dbReference>
<dbReference type="InterPro" id="IPR001919">
    <property type="entry name" value="CBD2"/>
</dbReference>
<feature type="compositionally biased region" description="Low complexity" evidence="1">
    <location>
        <begin position="96"/>
        <end position="130"/>
    </location>
</feature>
<dbReference type="PROSITE" id="PS51173">
    <property type="entry name" value="CBM2"/>
    <property type="match status" value="1"/>
</dbReference>
<dbReference type="GO" id="GO:0005975">
    <property type="term" value="P:carbohydrate metabolic process"/>
    <property type="evidence" value="ECO:0007669"/>
    <property type="project" value="InterPro"/>
</dbReference>
<reference evidence="4 5" key="1">
    <citation type="submission" date="2017-02" db="EMBL/GenBank/DDBJ databases">
        <authorList>
            <person name="Peterson S.W."/>
        </authorList>
    </citation>
    <scope>NUCLEOTIDE SEQUENCE [LARGE SCALE GENOMIC DNA]</scope>
    <source>
        <strain evidence="4 5">DSM 45154</strain>
    </source>
</reference>
<dbReference type="AlphaFoldDB" id="A0A1T4SFP0"/>
<feature type="region of interest" description="Disordered" evidence="1">
    <location>
        <begin position="78"/>
        <end position="157"/>
    </location>
</feature>
<gene>
    <name evidence="4" type="ORF">SAMN02745673_03504</name>
</gene>
<organism evidence="4 5">
    <name type="scientific">Marinactinospora thermotolerans DSM 45154</name>
    <dbReference type="NCBI Taxonomy" id="1122192"/>
    <lineage>
        <taxon>Bacteria</taxon>
        <taxon>Bacillati</taxon>
        <taxon>Actinomycetota</taxon>
        <taxon>Actinomycetes</taxon>
        <taxon>Streptosporangiales</taxon>
        <taxon>Nocardiopsidaceae</taxon>
        <taxon>Marinactinospora</taxon>
    </lineage>
</organism>
<evidence type="ECO:0000313" key="5">
    <source>
        <dbReference type="Proteomes" id="UP000190637"/>
    </source>
</evidence>
<feature type="region of interest" description="Disordered" evidence="1">
    <location>
        <begin position="1"/>
        <end position="41"/>
    </location>
</feature>
<dbReference type="SUPFAM" id="SSF49384">
    <property type="entry name" value="Carbohydrate-binding domain"/>
    <property type="match status" value="1"/>
</dbReference>
<evidence type="ECO:0000259" key="3">
    <source>
        <dbReference type="PROSITE" id="PS51173"/>
    </source>
</evidence>
<dbReference type="RefSeq" id="WP_078762758.1">
    <property type="nucleotide sequence ID" value="NZ_FUWS01000009.1"/>
</dbReference>
<proteinExistence type="predicted"/>
<dbReference type="SMART" id="SM00637">
    <property type="entry name" value="CBD_II"/>
    <property type="match status" value="1"/>
</dbReference>
<dbReference type="Proteomes" id="UP000190637">
    <property type="component" value="Unassembled WGS sequence"/>
</dbReference>
<keyword evidence="5" id="KW-1185">Reference proteome</keyword>
<evidence type="ECO:0000313" key="4">
    <source>
        <dbReference type="EMBL" id="SKA26995.1"/>
    </source>
</evidence>
<accession>A0A1T4SFP0</accession>
<dbReference type="GO" id="GO:0004553">
    <property type="term" value="F:hydrolase activity, hydrolyzing O-glycosyl compounds"/>
    <property type="evidence" value="ECO:0007669"/>
    <property type="project" value="InterPro"/>
</dbReference>
<evidence type="ECO:0000256" key="2">
    <source>
        <dbReference type="SAM" id="Phobius"/>
    </source>
</evidence>
<evidence type="ECO:0000256" key="1">
    <source>
        <dbReference type="SAM" id="MobiDB-lite"/>
    </source>
</evidence>
<feature type="compositionally biased region" description="Basic and acidic residues" evidence="1">
    <location>
        <begin position="131"/>
        <end position="150"/>
    </location>
</feature>
<dbReference type="OrthoDB" id="3425593at2"/>
<keyword evidence="2" id="KW-1133">Transmembrane helix</keyword>
<dbReference type="Gene3D" id="2.60.40.290">
    <property type="match status" value="1"/>
</dbReference>
<feature type="transmembrane region" description="Helical" evidence="2">
    <location>
        <begin position="47"/>
        <end position="64"/>
    </location>
</feature>
<protein>
    <submittedName>
        <fullName evidence="4">Cellulose binding domain-containing protein</fullName>
    </submittedName>
</protein>